<name>A0A2K1WN25_POPTR</name>
<evidence type="ECO:0000313" key="3">
    <source>
        <dbReference type="EMBL" id="PNS89923.1"/>
    </source>
</evidence>
<sequence length="116" mass="12610">MKVSCFLLLLMMFFAMMLQDHQPSIGSKAMALVLDRSPEMGKVKIASTNHFSTEVKVGQRGRRSRRAIPSPPPPKPNRLGRWKWVVPPVFGAPPAPTPPMPSSPPPPSPLSSSKGA</sequence>
<keyword evidence="2" id="KW-0732">Signal</keyword>
<feature type="region of interest" description="Disordered" evidence="1">
    <location>
        <begin position="50"/>
        <end position="81"/>
    </location>
</feature>
<keyword evidence="4" id="KW-1185">Reference proteome</keyword>
<evidence type="ECO:0000256" key="1">
    <source>
        <dbReference type="SAM" id="MobiDB-lite"/>
    </source>
</evidence>
<dbReference type="Proteomes" id="UP000006729">
    <property type="component" value="Chromosome 19"/>
</dbReference>
<feature type="region of interest" description="Disordered" evidence="1">
    <location>
        <begin position="93"/>
        <end position="116"/>
    </location>
</feature>
<feature type="signal peptide" evidence="2">
    <location>
        <begin position="1"/>
        <end position="19"/>
    </location>
</feature>
<proteinExistence type="predicted"/>
<dbReference type="AlphaFoldDB" id="A0A2K1WN25"/>
<gene>
    <name evidence="3" type="ORF">POPTR_019G016000</name>
</gene>
<dbReference type="EMBL" id="CM009308">
    <property type="protein sequence ID" value="PNS89923.1"/>
    <property type="molecule type" value="Genomic_DNA"/>
</dbReference>
<reference evidence="3 4" key="1">
    <citation type="journal article" date="2006" name="Science">
        <title>The genome of black cottonwood, Populus trichocarpa (Torr. &amp; Gray).</title>
        <authorList>
            <person name="Tuskan G.A."/>
            <person name="Difazio S."/>
            <person name="Jansson S."/>
            <person name="Bohlmann J."/>
            <person name="Grigoriev I."/>
            <person name="Hellsten U."/>
            <person name="Putnam N."/>
            <person name="Ralph S."/>
            <person name="Rombauts S."/>
            <person name="Salamov A."/>
            <person name="Schein J."/>
            <person name="Sterck L."/>
            <person name="Aerts A."/>
            <person name="Bhalerao R.R."/>
            <person name="Bhalerao R.P."/>
            <person name="Blaudez D."/>
            <person name="Boerjan W."/>
            <person name="Brun A."/>
            <person name="Brunner A."/>
            <person name="Busov V."/>
            <person name="Campbell M."/>
            <person name="Carlson J."/>
            <person name="Chalot M."/>
            <person name="Chapman J."/>
            <person name="Chen G.L."/>
            <person name="Cooper D."/>
            <person name="Coutinho P.M."/>
            <person name="Couturier J."/>
            <person name="Covert S."/>
            <person name="Cronk Q."/>
            <person name="Cunningham R."/>
            <person name="Davis J."/>
            <person name="Degroeve S."/>
            <person name="Dejardin A."/>
            <person name="Depamphilis C."/>
            <person name="Detter J."/>
            <person name="Dirks B."/>
            <person name="Dubchak I."/>
            <person name="Duplessis S."/>
            <person name="Ehlting J."/>
            <person name="Ellis B."/>
            <person name="Gendler K."/>
            <person name="Goodstein D."/>
            <person name="Gribskov M."/>
            <person name="Grimwood J."/>
            <person name="Groover A."/>
            <person name="Gunter L."/>
            <person name="Hamberger B."/>
            <person name="Heinze B."/>
            <person name="Helariutta Y."/>
            <person name="Henrissat B."/>
            <person name="Holligan D."/>
            <person name="Holt R."/>
            <person name="Huang W."/>
            <person name="Islam-Faridi N."/>
            <person name="Jones S."/>
            <person name="Jones-Rhoades M."/>
            <person name="Jorgensen R."/>
            <person name="Joshi C."/>
            <person name="Kangasjarvi J."/>
            <person name="Karlsson J."/>
            <person name="Kelleher C."/>
            <person name="Kirkpatrick R."/>
            <person name="Kirst M."/>
            <person name="Kohler A."/>
            <person name="Kalluri U."/>
            <person name="Larimer F."/>
            <person name="Leebens-Mack J."/>
            <person name="Leple J.C."/>
            <person name="Locascio P."/>
            <person name="Lou Y."/>
            <person name="Lucas S."/>
            <person name="Martin F."/>
            <person name="Montanini B."/>
            <person name="Napoli C."/>
            <person name="Nelson D.R."/>
            <person name="Nelson C."/>
            <person name="Nieminen K."/>
            <person name="Nilsson O."/>
            <person name="Pereda V."/>
            <person name="Peter G."/>
            <person name="Philippe R."/>
            <person name="Pilate G."/>
            <person name="Poliakov A."/>
            <person name="Razumovskaya J."/>
            <person name="Richardson P."/>
            <person name="Rinaldi C."/>
            <person name="Ritland K."/>
            <person name="Rouze P."/>
            <person name="Ryaboy D."/>
            <person name="Schmutz J."/>
            <person name="Schrader J."/>
            <person name="Segerman B."/>
            <person name="Shin H."/>
            <person name="Siddiqui A."/>
            <person name="Sterky F."/>
            <person name="Terry A."/>
            <person name="Tsai C.J."/>
            <person name="Uberbacher E."/>
            <person name="Unneberg P."/>
            <person name="Vahala J."/>
            <person name="Wall K."/>
            <person name="Wessler S."/>
            <person name="Yang G."/>
            <person name="Yin T."/>
            <person name="Douglas C."/>
            <person name="Marra M."/>
            <person name="Sandberg G."/>
            <person name="Van de Peer Y."/>
            <person name="Rokhsar D."/>
        </authorList>
    </citation>
    <scope>NUCLEOTIDE SEQUENCE [LARGE SCALE GENOMIC DNA]</scope>
    <source>
        <strain evidence="4">cv. Nisqually</strain>
    </source>
</reference>
<evidence type="ECO:0000256" key="2">
    <source>
        <dbReference type="SAM" id="SignalP"/>
    </source>
</evidence>
<accession>A0A2K1WN25</accession>
<feature type="chain" id="PRO_5014380821" evidence="2">
    <location>
        <begin position="20"/>
        <end position="116"/>
    </location>
</feature>
<organism evidence="3 4">
    <name type="scientific">Populus trichocarpa</name>
    <name type="common">Western balsam poplar</name>
    <name type="synonym">Populus balsamifera subsp. trichocarpa</name>
    <dbReference type="NCBI Taxonomy" id="3694"/>
    <lineage>
        <taxon>Eukaryota</taxon>
        <taxon>Viridiplantae</taxon>
        <taxon>Streptophyta</taxon>
        <taxon>Embryophyta</taxon>
        <taxon>Tracheophyta</taxon>
        <taxon>Spermatophyta</taxon>
        <taxon>Magnoliopsida</taxon>
        <taxon>eudicotyledons</taxon>
        <taxon>Gunneridae</taxon>
        <taxon>Pentapetalae</taxon>
        <taxon>rosids</taxon>
        <taxon>fabids</taxon>
        <taxon>Malpighiales</taxon>
        <taxon>Salicaceae</taxon>
        <taxon>Saliceae</taxon>
        <taxon>Populus</taxon>
    </lineage>
</organism>
<dbReference type="InParanoid" id="A0A2K1WN25"/>
<evidence type="ECO:0000313" key="4">
    <source>
        <dbReference type="Proteomes" id="UP000006729"/>
    </source>
</evidence>
<protein>
    <submittedName>
        <fullName evidence="3">Uncharacterized protein</fullName>
    </submittedName>
</protein>
<feature type="compositionally biased region" description="Pro residues" evidence="1">
    <location>
        <begin position="93"/>
        <end position="109"/>
    </location>
</feature>